<feature type="transmembrane region" description="Helical" evidence="5">
    <location>
        <begin position="269"/>
        <end position="289"/>
    </location>
</feature>
<evidence type="ECO:0000313" key="7">
    <source>
        <dbReference type="EMBL" id="SPQ24796.1"/>
    </source>
</evidence>
<comment type="subcellular location">
    <subcellularLocation>
        <location evidence="1">Membrane</location>
        <topology evidence="1">Multi-pass membrane protein</topology>
    </subcellularLocation>
</comment>
<feature type="transmembrane region" description="Helical" evidence="5">
    <location>
        <begin position="406"/>
        <end position="427"/>
    </location>
</feature>
<feature type="transmembrane region" description="Helical" evidence="5">
    <location>
        <begin position="197"/>
        <end position="217"/>
    </location>
</feature>
<feature type="transmembrane region" description="Helical" evidence="5">
    <location>
        <begin position="383"/>
        <end position="401"/>
    </location>
</feature>
<reference evidence="7 8" key="1">
    <citation type="submission" date="2018-04" db="EMBL/GenBank/DDBJ databases">
        <authorList>
            <person name="Huttner S."/>
            <person name="Dainat J."/>
        </authorList>
    </citation>
    <scope>NUCLEOTIDE SEQUENCE [LARGE SCALE GENOMIC DNA]</scope>
</reference>
<dbReference type="InterPro" id="IPR020846">
    <property type="entry name" value="MFS_dom"/>
</dbReference>
<feature type="transmembrane region" description="Helical" evidence="5">
    <location>
        <begin position="342"/>
        <end position="363"/>
    </location>
</feature>
<evidence type="ECO:0000259" key="6">
    <source>
        <dbReference type="PROSITE" id="PS50850"/>
    </source>
</evidence>
<feature type="transmembrane region" description="Helical" evidence="5">
    <location>
        <begin position="70"/>
        <end position="95"/>
    </location>
</feature>
<feature type="transmembrane region" description="Helical" evidence="5">
    <location>
        <begin position="439"/>
        <end position="459"/>
    </location>
</feature>
<evidence type="ECO:0000256" key="2">
    <source>
        <dbReference type="ARBA" id="ARBA00022692"/>
    </source>
</evidence>
<dbReference type="PANTHER" id="PTHR42718">
    <property type="entry name" value="MAJOR FACILITATOR SUPERFAMILY MULTIDRUG TRANSPORTER MFSC"/>
    <property type="match status" value="1"/>
</dbReference>
<dbReference type="SUPFAM" id="SSF103473">
    <property type="entry name" value="MFS general substrate transporter"/>
    <property type="match status" value="1"/>
</dbReference>
<keyword evidence="4 5" id="KW-0472">Membrane</keyword>
<dbReference type="GO" id="GO:0016020">
    <property type="term" value="C:membrane"/>
    <property type="evidence" value="ECO:0007669"/>
    <property type="project" value="UniProtKB-SubCell"/>
</dbReference>
<dbReference type="AlphaFoldDB" id="A0A3S4C9D9"/>
<proteinExistence type="predicted"/>
<dbReference type="EMBL" id="OUUZ01000013">
    <property type="protein sequence ID" value="SPQ24796.1"/>
    <property type="molecule type" value="Genomic_DNA"/>
</dbReference>
<evidence type="ECO:0000313" key="8">
    <source>
        <dbReference type="Proteomes" id="UP000289323"/>
    </source>
</evidence>
<keyword evidence="3 5" id="KW-1133">Transmembrane helix</keyword>
<evidence type="ECO:0000256" key="3">
    <source>
        <dbReference type="ARBA" id="ARBA00022989"/>
    </source>
</evidence>
<dbReference type="InterPro" id="IPR036259">
    <property type="entry name" value="MFS_trans_sf"/>
</dbReference>
<sequence>MATQTATELQTLDATPVTRILTSPKSSHVPAVPIEASAAAVAGGGGGGGGMTTTTTTTTTTTVLLPRFRAVIVTVQLCGLMFFSSFCNGIVVVALPAMQSGLGLDEGLLVWPSSSYYLTAGSCLLLAGSIADAAGAKRVQLVGSLLAAAFTLGCGLARTGGELIAFRALQGVTNAIISPSSISIISSSLEEGRPRNMGFACLGFSQPLGFGVGLVLAGVLTDTIGWRPAFYLAAAASLALFLLSIWALPPDPRRPEADQPVWRRLALHIDWVGLLFASTGLAMLSYVLASMSSDINNIHQAPSIVLLVISGFSIPAFAAWMHYQSKNNRTALIPNSLWRSRVFTSSCILILLTNAITNCMELYSSLFFQQVQGISALGASIRVLPSLLAGVLTSILTGIFVNRMPVLWTVLISSALSATAPLLMAFIRTDQVYWENAFFGQILSPISCDMLFTVGLLIISDVYPKHMQALGGAVFNTCAQLGAAVGLSVAQVVASSVTSNVASSSADKSSPDALMKGYRAAFWLMFGCMVAVCFVSALGLRKVGVIGVKRD</sequence>
<accession>A0A3S4C9D9</accession>
<name>A0A3S4C9D9_9PEZI</name>
<feature type="transmembrane region" description="Helical" evidence="5">
    <location>
        <begin position="520"/>
        <end position="540"/>
    </location>
</feature>
<protein>
    <submittedName>
        <fullName evidence="7">945a5b79-6397-45c1-882f-76e8001523a3</fullName>
    </submittedName>
</protein>
<dbReference type="PROSITE" id="PS50850">
    <property type="entry name" value="MFS"/>
    <property type="match status" value="1"/>
</dbReference>
<feature type="domain" description="Major facilitator superfamily (MFS) profile" evidence="6">
    <location>
        <begin position="73"/>
        <end position="544"/>
    </location>
</feature>
<feature type="transmembrane region" description="Helical" evidence="5">
    <location>
        <begin position="471"/>
        <end position="494"/>
    </location>
</feature>
<dbReference type="GO" id="GO:0022857">
    <property type="term" value="F:transmembrane transporter activity"/>
    <property type="evidence" value="ECO:0007669"/>
    <property type="project" value="InterPro"/>
</dbReference>
<organism evidence="7 8">
    <name type="scientific">Thermothielavioides terrestris</name>
    <dbReference type="NCBI Taxonomy" id="2587410"/>
    <lineage>
        <taxon>Eukaryota</taxon>
        <taxon>Fungi</taxon>
        <taxon>Dikarya</taxon>
        <taxon>Ascomycota</taxon>
        <taxon>Pezizomycotina</taxon>
        <taxon>Sordariomycetes</taxon>
        <taxon>Sordariomycetidae</taxon>
        <taxon>Sordariales</taxon>
        <taxon>Chaetomiaceae</taxon>
        <taxon>Thermothielavioides</taxon>
    </lineage>
</organism>
<dbReference type="Gene3D" id="1.20.1250.20">
    <property type="entry name" value="MFS general substrate transporter like domains"/>
    <property type="match status" value="1"/>
</dbReference>
<dbReference type="PANTHER" id="PTHR42718:SF27">
    <property type="entry name" value="TRANSPORTER, PUTATIVE-RELATED"/>
    <property type="match status" value="1"/>
</dbReference>
<dbReference type="Gene3D" id="1.20.1720.10">
    <property type="entry name" value="Multidrug resistance protein D"/>
    <property type="match status" value="1"/>
</dbReference>
<feature type="transmembrane region" description="Helical" evidence="5">
    <location>
        <begin position="229"/>
        <end position="248"/>
    </location>
</feature>
<dbReference type="Proteomes" id="UP000289323">
    <property type="component" value="Unassembled WGS sequence"/>
</dbReference>
<gene>
    <name evidence="7" type="ORF">TT172_LOCUS7215</name>
</gene>
<dbReference type="Pfam" id="PF07690">
    <property type="entry name" value="MFS_1"/>
    <property type="match status" value="1"/>
</dbReference>
<evidence type="ECO:0000256" key="1">
    <source>
        <dbReference type="ARBA" id="ARBA00004141"/>
    </source>
</evidence>
<evidence type="ECO:0000256" key="4">
    <source>
        <dbReference type="ARBA" id="ARBA00023136"/>
    </source>
</evidence>
<dbReference type="InterPro" id="IPR011701">
    <property type="entry name" value="MFS"/>
</dbReference>
<feature type="transmembrane region" description="Helical" evidence="5">
    <location>
        <begin position="115"/>
        <end position="134"/>
    </location>
</feature>
<feature type="transmembrane region" description="Helical" evidence="5">
    <location>
        <begin position="301"/>
        <end position="321"/>
    </location>
</feature>
<evidence type="ECO:0000256" key="5">
    <source>
        <dbReference type="SAM" id="Phobius"/>
    </source>
</evidence>
<keyword evidence="2 5" id="KW-0812">Transmembrane</keyword>